<gene>
    <name evidence="2" type="ORF">F4V43_03120</name>
</gene>
<dbReference type="RefSeq" id="WP_150456785.1">
    <property type="nucleotide sequence ID" value="NZ_VYKK01000004.1"/>
</dbReference>
<organism evidence="2 3">
    <name type="scientific">Paenibacillus spiritus</name>
    <dbReference type="NCBI Taxonomy" id="2496557"/>
    <lineage>
        <taxon>Bacteria</taxon>
        <taxon>Bacillati</taxon>
        <taxon>Bacillota</taxon>
        <taxon>Bacilli</taxon>
        <taxon>Bacillales</taxon>
        <taxon>Paenibacillaceae</taxon>
        <taxon>Paenibacillus</taxon>
    </lineage>
</organism>
<feature type="transmembrane region" description="Helical" evidence="1">
    <location>
        <begin position="12"/>
        <end position="35"/>
    </location>
</feature>
<accession>A0A5J5GH76</accession>
<sequence length="162" mass="18548">MSSRSQRREKTGIAAFSLEVGFFAGFIWGGVHWLMAALKFTRVVPGYLGEPFLRHDFLKTTAGQLAGYLLFILFSVAATFLYVLVFRKLKGPWPGMCYGILWWAILFLAGSRIFLLQPPMRLPWNSVICEFCLYLLWGLFIGYTAAIEFTDERKRETRTSIA</sequence>
<name>A0A5J5GH76_9BACL</name>
<dbReference type="Proteomes" id="UP000367750">
    <property type="component" value="Unassembled WGS sequence"/>
</dbReference>
<reference evidence="2 3" key="1">
    <citation type="submission" date="2019-09" db="EMBL/GenBank/DDBJ databases">
        <title>Bacillus ochoae sp. nov., Paenibacillus whitsoniae sp. nov., Paenibacillus spiritus sp. nov. Isolated from the Mars Exploration Rover during spacecraft assembly.</title>
        <authorList>
            <person name="Seuylemezian A."/>
            <person name="Vaishampayan P."/>
        </authorList>
    </citation>
    <scope>NUCLEOTIDE SEQUENCE [LARGE SCALE GENOMIC DNA]</scope>
    <source>
        <strain evidence="2 3">MER_111</strain>
    </source>
</reference>
<proteinExistence type="predicted"/>
<evidence type="ECO:0000313" key="3">
    <source>
        <dbReference type="Proteomes" id="UP000367750"/>
    </source>
</evidence>
<evidence type="ECO:0000256" key="1">
    <source>
        <dbReference type="SAM" id="Phobius"/>
    </source>
</evidence>
<dbReference type="InterPro" id="IPR024563">
    <property type="entry name" value="YqhR"/>
</dbReference>
<dbReference type="OrthoDB" id="2691442at2"/>
<keyword evidence="1" id="KW-0472">Membrane</keyword>
<feature type="transmembrane region" description="Helical" evidence="1">
    <location>
        <begin position="65"/>
        <end position="85"/>
    </location>
</feature>
<dbReference type="AlphaFoldDB" id="A0A5J5GH76"/>
<comment type="caution">
    <text evidence="2">The sequence shown here is derived from an EMBL/GenBank/DDBJ whole genome shotgun (WGS) entry which is preliminary data.</text>
</comment>
<evidence type="ECO:0008006" key="4">
    <source>
        <dbReference type="Google" id="ProtNLM"/>
    </source>
</evidence>
<feature type="transmembrane region" description="Helical" evidence="1">
    <location>
        <begin position="122"/>
        <end position="146"/>
    </location>
</feature>
<dbReference type="EMBL" id="VYKK01000004">
    <property type="protein sequence ID" value="KAA9007495.1"/>
    <property type="molecule type" value="Genomic_DNA"/>
</dbReference>
<protein>
    <recommendedName>
        <fullName evidence="4">DUF1440 domain-containing protein</fullName>
    </recommendedName>
</protein>
<keyword evidence="1" id="KW-0812">Transmembrane</keyword>
<keyword evidence="1" id="KW-1133">Transmembrane helix</keyword>
<evidence type="ECO:0000313" key="2">
    <source>
        <dbReference type="EMBL" id="KAA9007495.1"/>
    </source>
</evidence>
<keyword evidence="3" id="KW-1185">Reference proteome</keyword>
<dbReference type="Pfam" id="PF11085">
    <property type="entry name" value="YqhR"/>
    <property type="match status" value="1"/>
</dbReference>
<feature type="transmembrane region" description="Helical" evidence="1">
    <location>
        <begin position="97"/>
        <end position="116"/>
    </location>
</feature>